<evidence type="ECO:0000256" key="3">
    <source>
        <dbReference type="ARBA" id="ARBA00049026"/>
    </source>
</evidence>
<dbReference type="PANTHER" id="PTHR42806:SF1">
    <property type="entry name" value="GLYCINE DEHYDROGENASE (DECARBOXYLATING)"/>
    <property type="match status" value="1"/>
</dbReference>
<proteinExistence type="inferred from homology"/>
<evidence type="ECO:0000313" key="7">
    <source>
        <dbReference type="Proteomes" id="UP001231941"/>
    </source>
</evidence>
<accession>A0ABT9J1K5</accession>
<dbReference type="PIRSF" id="PIRSF006815">
    <property type="entry name" value="GcvPA"/>
    <property type="match status" value="1"/>
</dbReference>
<gene>
    <name evidence="4 6" type="primary">gcvPA</name>
    <name evidence="6" type="ORF">Q5Y73_15255</name>
</gene>
<comment type="subunit">
    <text evidence="4">The glycine cleavage system is composed of four proteins: P, T, L and H. In this organism, the P 'protein' is a heterodimer of two subunits.</text>
</comment>
<dbReference type="EMBL" id="JAVAMP010000008">
    <property type="protein sequence ID" value="MDP5275465.1"/>
    <property type="molecule type" value="Genomic_DNA"/>
</dbReference>
<dbReference type="Gene3D" id="3.40.640.10">
    <property type="entry name" value="Type I PLP-dependent aspartate aminotransferase-like (Major domain)"/>
    <property type="match status" value="1"/>
</dbReference>
<keyword evidence="2 4" id="KW-0560">Oxidoreductase</keyword>
<reference evidence="6 7" key="1">
    <citation type="submission" date="2023-08" db="EMBL/GenBank/DDBJ databases">
        <authorList>
            <person name="Park J.-S."/>
        </authorList>
    </citation>
    <scope>NUCLEOTIDE SEQUENCE [LARGE SCALE GENOMIC DNA]</scope>
    <source>
        <strain evidence="6 7">2205SS18-9</strain>
    </source>
</reference>
<evidence type="ECO:0000313" key="6">
    <source>
        <dbReference type="EMBL" id="MDP5275465.1"/>
    </source>
</evidence>
<protein>
    <recommendedName>
        <fullName evidence="4">Probable glycine dehydrogenase (decarboxylating) subunit 1</fullName>
        <ecNumber evidence="4">1.4.4.2</ecNumber>
    </recommendedName>
    <alternativeName>
        <fullName evidence="4">Glycine cleavage system P-protein subunit 1</fullName>
    </alternativeName>
    <alternativeName>
        <fullName evidence="4">Glycine decarboxylase subunit 1</fullName>
    </alternativeName>
    <alternativeName>
        <fullName evidence="4">Glycine dehydrogenase (aminomethyl-transferring) subunit 1</fullName>
    </alternativeName>
</protein>
<comment type="catalytic activity">
    <reaction evidence="3 4">
        <text>N(6)-[(R)-lipoyl]-L-lysyl-[glycine-cleavage complex H protein] + glycine + H(+) = N(6)-[(R)-S(8)-aminomethyldihydrolipoyl]-L-lysyl-[glycine-cleavage complex H protein] + CO2</text>
        <dbReference type="Rhea" id="RHEA:24304"/>
        <dbReference type="Rhea" id="RHEA-COMP:10494"/>
        <dbReference type="Rhea" id="RHEA-COMP:10495"/>
        <dbReference type="ChEBI" id="CHEBI:15378"/>
        <dbReference type="ChEBI" id="CHEBI:16526"/>
        <dbReference type="ChEBI" id="CHEBI:57305"/>
        <dbReference type="ChEBI" id="CHEBI:83099"/>
        <dbReference type="ChEBI" id="CHEBI:83143"/>
        <dbReference type="EC" id="1.4.4.2"/>
    </reaction>
</comment>
<dbReference type="GO" id="GO:0004375">
    <property type="term" value="F:glycine dehydrogenase (decarboxylating) activity"/>
    <property type="evidence" value="ECO:0007669"/>
    <property type="project" value="UniProtKB-EC"/>
</dbReference>
<evidence type="ECO:0000256" key="1">
    <source>
        <dbReference type="ARBA" id="ARBA00003788"/>
    </source>
</evidence>
<dbReference type="Proteomes" id="UP001231941">
    <property type="component" value="Unassembled WGS sequence"/>
</dbReference>
<dbReference type="PANTHER" id="PTHR42806">
    <property type="entry name" value="GLYCINE CLEAVAGE SYSTEM P-PROTEIN"/>
    <property type="match status" value="1"/>
</dbReference>
<dbReference type="InterPro" id="IPR015422">
    <property type="entry name" value="PyrdxlP-dep_Trfase_small"/>
</dbReference>
<dbReference type="HAMAP" id="MF_00712">
    <property type="entry name" value="GcvPA"/>
    <property type="match status" value="1"/>
</dbReference>
<organism evidence="6 7">
    <name type="scientific">Chengkuizengella axinellae</name>
    <dbReference type="NCBI Taxonomy" id="3064388"/>
    <lineage>
        <taxon>Bacteria</taxon>
        <taxon>Bacillati</taxon>
        <taxon>Bacillota</taxon>
        <taxon>Bacilli</taxon>
        <taxon>Bacillales</taxon>
        <taxon>Paenibacillaceae</taxon>
        <taxon>Chengkuizengella</taxon>
    </lineage>
</organism>
<keyword evidence="7" id="KW-1185">Reference proteome</keyword>
<dbReference type="NCBIfam" id="NF001696">
    <property type="entry name" value="PRK00451.1"/>
    <property type="match status" value="1"/>
</dbReference>
<dbReference type="InterPro" id="IPR049315">
    <property type="entry name" value="GDC-P_N"/>
</dbReference>
<feature type="domain" description="Glycine cleavage system P-protein N-terminal" evidence="5">
    <location>
        <begin position="4"/>
        <end position="443"/>
    </location>
</feature>
<dbReference type="InterPro" id="IPR015421">
    <property type="entry name" value="PyrdxlP-dep_Trfase_major"/>
</dbReference>
<dbReference type="RefSeq" id="WP_305992775.1">
    <property type="nucleotide sequence ID" value="NZ_JAVAMP010000008.1"/>
</dbReference>
<dbReference type="CDD" id="cd00613">
    <property type="entry name" value="GDC-P"/>
    <property type="match status" value="1"/>
</dbReference>
<name>A0ABT9J1K5_9BACL</name>
<comment type="similarity">
    <text evidence="4">Belongs to the GcvP family. N-terminal subunit subfamily.</text>
</comment>
<comment type="function">
    <text evidence="1 4">The glycine cleavage system catalyzes the degradation of glycine. The P protein binds the alpha-amino group of glycine through its pyridoxal phosphate cofactor; CO(2) is released and the remaining methylamine moiety is then transferred to the lipoamide cofactor of the H protein.</text>
</comment>
<dbReference type="InterPro" id="IPR023010">
    <property type="entry name" value="GcvPA"/>
</dbReference>
<dbReference type="EC" id="1.4.4.2" evidence="4"/>
<dbReference type="InterPro" id="IPR015424">
    <property type="entry name" value="PyrdxlP-dep_Trfase"/>
</dbReference>
<dbReference type="Pfam" id="PF02347">
    <property type="entry name" value="GDC-P"/>
    <property type="match status" value="1"/>
</dbReference>
<comment type="caution">
    <text evidence="6">The sequence shown here is derived from an EMBL/GenBank/DDBJ whole genome shotgun (WGS) entry which is preliminary data.</text>
</comment>
<dbReference type="SUPFAM" id="SSF53383">
    <property type="entry name" value="PLP-dependent transferases"/>
    <property type="match status" value="1"/>
</dbReference>
<dbReference type="Gene3D" id="3.90.1150.10">
    <property type="entry name" value="Aspartate Aminotransferase, domain 1"/>
    <property type="match status" value="1"/>
</dbReference>
<evidence type="ECO:0000259" key="5">
    <source>
        <dbReference type="Pfam" id="PF02347"/>
    </source>
</evidence>
<evidence type="ECO:0000256" key="2">
    <source>
        <dbReference type="ARBA" id="ARBA00023002"/>
    </source>
</evidence>
<dbReference type="InterPro" id="IPR020581">
    <property type="entry name" value="GDC_P"/>
</dbReference>
<sequence length="449" mass="49303">MKKHRYIPMTEQDQSDMLATIGAESVKDLFSDIPESIQYKGTLPMSEALSEAELLKHMSELAERNANFEQYPSFLGAGIYDHHIPVVINHMISRSEFYTAYTPYQPEISQGELQAIFEFQSYICELTDMKVANASMYDGATALAEAAALASGATRRKRIVVSKTVHPEAREILHTTAHGLNLEVVEVGISNGVTNLDELQTAINDETAAVLIQSPNFFGCIEDVRSIEPLVHEKKALLTLSVNPLSLGLLESPGKLGADIVVGDAQPLGIPAALGGPTCGFFAVTEKLMRRIPGRIVGQTTDTDGKRGFVLTLQAREQHIRREKATSNICSNQALLALCASIYMSTMGKSGIQEVAQLNLNKSHYAAQQFSKDSKLAFDAPFFNEFVVKLPEGSNVEEVNSKLIEKGYIGGFNLGKSYPELEGHMLLAVTERRTKDEIDGFIRELEDCI</sequence>
<evidence type="ECO:0000256" key="4">
    <source>
        <dbReference type="HAMAP-Rule" id="MF_00712"/>
    </source>
</evidence>